<dbReference type="KEGG" id="tsig:D6T69_14225"/>
<accession>A0A3S8RA65</accession>
<organism evidence="1 2">
    <name type="scientific">Tenacibaculum singaporense</name>
    <dbReference type="NCBI Taxonomy" id="2358479"/>
    <lineage>
        <taxon>Bacteria</taxon>
        <taxon>Pseudomonadati</taxon>
        <taxon>Bacteroidota</taxon>
        <taxon>Flavobacteriia</taxon>
        <taxon>Flavobacteriales</taxon>
        <taxon>Flavobacteriaceae</taxon>
        <taxon>Tenacibaculum</taxon>
    </lineage>
</organism>
<evidence type="ECO:0008006" key="3">
    <source>
        <dbReference type="Google" id="ProtNLM"/>
    </source>
</evidence>
<dbReference type="CDD" id="cd09176">
    <property type="entry name" value="PLDc_unchar6"/>
    <property type="match status" value="1"/>
</dbReference>
<evidence type="ECO:0000313" key="2">
    <source>
        <dbReference type="Proteomes" id="UP000274593"/>
    </source>
</evidence>
<dbReference type="AlphaFoldDB" id="A0A3S8RA65"/>
<sequence>MSKFLSGKELEDKLTDIIWNAKKYIIIVSPFIKLDDYVKNILEKVKTHHDIKFYLLFGKNENSRNRSISKEDFQYFTEFKNITILYNKDLHAKHYCNENEGLITSLNLYDYSMINNVEYGVHFTDSLISTDKLFRETEAFTDELMYAKSDVIYLKKPQYSKGLLGLGKKYQDSKIIYDISEDFFANNENYEKRILDSFDLEVESVIEKKFNIKPTREVKKEKVSEETINSNESLKETIEVDKDLQFSKATNDYEREMGYCIRTGREIPFNPDKPFSLSAYRMWDVYGNYDYPENYCHKTGKESYGKTSMASPILKGIYK</sequence>
<reference evidence="1 2" key="1">
    <citation type="submission" date="2018-09" db="EMBL/GenBank/DDBJ databases">
        <title>Insights into the microbiota of Asian seabass (Lates calcarifer) with tenacibaculosis symptoms and description of sp. nov. Tenacibaculum singaporense.</title>
        <authorList>
            <person name="Miyake S."/>
            <person name="Soh M."/>
            <person name="Azman M.N."/>
            <person name="Ngoh S.Y."/>
            <person name="Orban L."/>
        </authorList>
    </citation>
    <scope>NUCLEOTIDE SEQUENCE [LARGE SCALE GENOMIC DNA]</scope>
    <source>
        <strain evidence="1 2">DSM 106434</strain>
    </source>
</reference>
<dbReference type="Gene3D" id="3.30.870.10">
    <property type="entry name" value="Endonuclease Chain A"/>
    <property type="match status" value="1"/>
</dbReference>
<gene>
    <name evidence="1" type="ORF">D6T69_14225</name>
</gene>
<dbReference type="Proteomes" id="UP000274593">
    <property type="component" value="Chromosome"/>
</dbReference>
<dbReference type="EMBL" id="CP032548">
    <property type="protein sequence ID" value="AZJ36625.1"/>
    <property type="molecule type" value="Genomic_DNA"/>
</dbReference>
<protein>
    <recommendedName>
        <fullName evidence="3">Phospholipase D-like domain-containing protein</fullName>
    </recommendedName>
</protein>
<dbReference type="InterPro" id="IPR059166">
    <property type="entry name" value="PLD-like_cat"/>
</dbReference>
<evidence type="ECO:0000313" key="1">
    <source>
        <dbReference type="EMBL" id="AZJ36625.1"/>
    </source>
</evidence>
<dbReference type="SUPFAM" id="SSF56024">
    <property type="entry name" value="Phospholipase D/nuclease"/>
    <property type="match status" value="1"/>
</dbReference>
<keyword evidence="2" id="KW-1185">Reference proteome</keyword>
<dbReference type="RefSeq" id="WP_125068531.1">
    <property type="nucleotide sequence ID" value="NZ_CP032548.1"/>
</dbReference>
<proteinExistence type="predicted"/>
<name>A0A3S8RA65_9FLAO</name>